<dbReference type="Proteomes" id="UP001454086">
    <property type="component" value="Unassembled WGS sequence"/>
</dbReference>
<reference evidence="9 10" key="1">
    <citation type="submission" date="2024-03" db="EMBL/GenBank/DDBJ databases">
        <title>Human intestinal bacterial collection.</title>
        <authorList>
            <person name="Pauvert C."/>
            <person name="Hitch T.C.A."/>
            <person name="Clavel T."/>
        </authorList>
    </citation>
    <scope>NUCLEOTIDE SEQUENCE [LARGE SCALE GENOMIC DNA]</scope>
    <source>
        <strain evidence="9 10">CLA-SR-H021</strain>
    </source>
</reference>
<sequence length="379" mass="40469">MDIGLVITLLVIVGMIIGFMSGRFKLGLVAMTATTVLCLTGVLSFNEAYGYFANTNIVMLGAIFILSGALGKTSLVLKLREWVLRHSGQGQMIILVYMVICAIMTNLSSPLAILSMLLPFMTALDADSPVQPSHLLYPGAVIGHSCQGALPVGTFFLMINALLEGNGVPSDQMLNVLDYAKVICIPGIISVLYMSFIGWRFFPAGGIDQSQISGKSDDRRTLTPVQENIIYVVFILTFVGLLFKQYLPFDVAALTVAMVIVLLYLKIIDLNDVKNFMNLDALFMLAGVLPLGTAMQNTGAGNLVADFILGLLGGSPTPLMILIAFYVAAAFLTQLMSNTATANIFAALAIVTAMSRGLDPRPFAIAIYAGATAAMLSPT</sequence>
<feature type="transmembrane region" description="Helical" evidence="7">
    <location>
        <begin position="307"/>
        <end position="328"/>
    </location>
</feature>
<feature type="transmembrane region" description="Helical" evidence="7">
    <location>
        <begin position="92"/>
        <end position="118"/>
    </location>
</feature>
<evidence type="ECO:0000256" key="4">
    <source>
        <dbReference type="ARBA" id="ARBA00022737"/>
    </source>
</evidence>
<evidence type="ECO:0000256" key="2">
    <source>
        <dbReference type="ARBA" id="ARBA00022448"/>
    </source>
</evidence>
<dbReference type="RefSeq" id="WP_349119761.1">
    <property type="nucleotide sequence ID" value="NZ_JBBMFM010000355.1"/>
</dbReference>
<evidence type="ECO:0000313" key="9">
    <source>
        <dbReference type="EMBL" id="MEQ2429327.1"/>
    </source>
</evidence>
<name>A0ABV1DI33_9FIRM</name>
<feature type="transmembrane region" description="Helical" evidence="7">
    <location>
        <begin position="51"/>
        <end position="71"/>
    </location>
</feature>
<dbReference type="PANTHER" id="PTHR43652">
    <property type="entry name" value="BASIC AMINO ACID ANTIPORTER YFCC-RELATED"/>
    <property type="match status" value="1"/>
</dbReference>
<keyword evidence="2" id="KW-0813">Transport</keyword>
<feature type="transmembrane region" description="Helical" evidence="7">
    <location>
        <begin position="249"/>
        <end position="265"/>
    </location>
</feature>
<protein>
    <submittedName>
        <fullName evidence="9">SLC13 family permease</fullName>
    </submittedName>
</protein>
<keyword evidence="5 7" id="KW-1133">Transmembrane helix</keyword>
<keyword evidence="6 7" id="KW-0472">Membrane</keyword>
<feature type="transmembrane region" description="Helical" evidence="7">
    <location>
        <begin position="28"/>
        <end position="45"/>
    </location>
</feature>
<dbReference type="InterPro" id="IPR051679">
    <property type="entry name" value="DASS-Related_Transporters"/>
</dbReference>
<proteinExistence type="predicted"/>
<comment type="caution">
    <text evidence="9">The sequence shown here is derived from an EMBL/GenBank/DDBJ whole genome shotgun (WGS) entry which is preliminary data.</text>
</comment>
<evidence type="ECO:0000259" key="8">
    <source>
        <dbReference type="Pfam" id="PF03600"/>
    </source>
</evidence>
<feature type="transmembrane region" description="Helical" evidence="7">
    <location>
        <begin position="179"/>
        <end position="202"/>
    </location>
</feature>
<evidence type="ECO:0000256" key="5">
    <source>
        <dbReference type="ARBA" id="ARBA00022989"/>
    </source>
</evidence>
<feature type="domain" description="Citrate transporter-like" evidence="8">
    <location>
        <begin position="17"/>
        <end position="367"/>
    </location>
</feature>
<evidence type="ECO:0000313" key="10">
    <source>
        <dbReference type="Proteomes" id="UP001454086"/>
    </source>
</evidence>
<dbReference type="EMBL" id="JBBMFM010000355">
    <property type="protein sequence ID" value="MEQ2429327.1"/>
    <property type="molecule type" value="Genomic_DNA"/>
</dbReference>
<feature type="transmembrane region" description="Helical" evidence="7">
    <location>
        <begin position="222"/>
        <end position="243"/>
    </location>
</feature>
<accession>A0ABV1DI33</accession>
<comment type="subcellular location">
    <subcellularLocation>
        <location evidence="1">Membrane</location>
        <topology evidence="1">Multi-pass membrane protein</topology>
    </subcellularLocation>
</comment>
<feature type="transmembrane region" description="Helical" evidence="7">
    <location>
        <begin position="277"/>
        <end position="295"/>
    </location>
</feature>
<organism evidence="9 10">
    <name type="scientific">Enterocloster hominis</name>
    <name type="common">ex Hitch et al. 2024</name>
    <dbReference type="NCBI Taxonomy" id="1917870"/>
    <lineage>
        <taxon>Bacteria</taxon>
        <taxon>Bacillati</taxon>
        <taxon>Bacillota</taxon>
        <taxon>Clostridia</taxon>
        <taxon>Lachnospirales</taxon>
        <taxon>Lachnospiraceae</taxon>
        <taxon>Enterocloster</taxon>
    </lineage>
</organism>
<evidence type="ECO:0000256" key="6">
    <source>
        <dbReference type="ARBA" id="ARBA00023136"/>
    </source>
</evidence>
<evidence type="ECO:0000256" key="1">
    <source>
        <dbReference type="ARBA" id="ARBA00004141"/>
    </source>
</evidence>
<feature type="non-terminal residue" evidence="9">
    <location>
        <position position="379"/>
    </location>
</feature>
<gene>
    <name evidence="9" type="ORF">WMQ36_30635</name>
</gene>
<dbReference type="Pfam" id="PF03600">
    <property type="entry name" value="CitMHS"/>
    <property type="match status" value="1"/>
</dbReference>
<keyword evidence="4" id="KW-0677">Repeat</keyword>
<keyword evidence="10" id="KW-1185">Reference proteome</keyword>
<dbReference type="PANTHER" id="PTHR43652:SF2">
    <property type="entry name" value="BASIC AMINO ACID ANTIPORTER YFCC-RELATED"/>
    <property type="match status" value="1"/>
</dbReference>
<feature type="transmembrane region" description="Helical" evidence="7">
    <location>
        <begin position="6"/>
        <end position="21"/>
    </location>
</feature>
<evidence type="ECO:0000256" key="7">
    <source>
        <dbReference type="SAM" id="Phobius"/>
    </source>
</evidence>
<evidence type="ECO:0000256" key="3">
    <source>
        <dbReference type="ARBA" id="ARBA00022692"/>
    </source>
</evidence>
<dbReference type="InterPro" id="IPR004680">
    <property type="entry name" value="Cit_transptr-like_dom"/>
</dbReference>
<keyword evidence="3 7" id="KW-0812">Transmembrane</keyword>